<evidence type="ECO:0000313" key="2">
    <source>
        <dbReference type="EMBL" id="GIG55447.1"/>
    </source>
</evidence>
<protein>
    <recommendedName>
        <fullName evidence="1">Phosphotyrosine protein phosphatase I domain-containing protein</fullName>
    </recommendedName>
</protein>
<dbReference type="SMART" id="SM00226">
    <property type="entry name" value="LMWPc"/>
    <property type="match status" value="1"/>
</dbReference>
<dbReference type="Proteomes" id="UP000652354">
    <property type="component" value="Unassembled WGS sequence"/>
</dbReference>
<dbReference type="RefSeq" id="WP_203656946.1">
    <property type="nucleotide sequence ID" value="NZ_BONR01000005.1"/>
</dbReference>
<dbReference type="SUPFAM" id="SSF52788">
    <property type="entry name" value="Phosphotyrosine protein phosphatases I"/>
    <property type="match status" value="1"/>
</dbReference>
<accession>A0A919Q384</accession>
<gene>
    <name evidence="2" type="ORF">Dac01nite_21990</name>
</gene>
<evidence type="ECO:0000313" key="3">
    <source>
        <dbReference type="Proteomes" id="UP000652354"/>
    </source>
</evidence>
<dbReference type="Pfam" id="PF01451">
    <property type="entry name" value="LMWPc"/>
    <property type="match status" value="1"/>
</dbReference>
<organism evidence="2 3">
    <name type="scientific">Demequina activiva</name>
    <dbReference type="NCBI Taxonomy" id="1582364"/>
    <lineage>
        <taxon>Bacteria</taxon>
        <taxon>Bacillati</taxon>
        <taxon>Actinomycetota</taxon>
        <taxon>Actinomycetes</taxon>
        <taxon>Micrococcales</taxon>
        <taxon>Demequinaceae</taxon>
        <taxon>Demequina</taxon>
    </lineage>
</organism>
<comment type="caution">
    <text evidence="2">The sequence shown here is derived from an EMBL/GenBank/DDBJ whole genome shotgun (WGS) entry which is preliminary data.</text>
</comment>
<dbReference type="Gene3D" id="3.40.50.2300">
    <property type="match status" value="1"/>
</dbReference>
<sequence length="185" mass="20031">MSERPARVTMVCTGNICRSPAMHYLAQREWGDAAEVTSAGIYAEIGMDVPSPMRASAGRHGLDIPRHRPTQLDRGILSRADLVLVATQQHARWIEGEWGGVAEHSFGLKEAAELSTRADAPEGATPSERLVNAAAALHAARLADPAPLRSLDDPWSRDQATYDRVMDEIVEDLGAITAWVGLTPD</sequence>
<dbReference type="EMBL" id="BONR01000005">
    <property type="protein sequence ID" value="GIG55447.1"/>
    <property type="molecule type" value="Genomic_DNA"/>
</dbReference>
<feature type="domain" description="Phosphotyrosine protein phosphatase I" evidence="1">
    <location>
        <begin position="6"/>
        <end position="179"/>
    </location>
</feature>
<name>A0A919Q384_9MICO</name>
<dbReference type="AlphaFoldDB" id="A0A919Q384"/>
<keyword evidence="3" id="KW-1185">Reference proteome</keyword>
<dbReference type="InterPro" id="IPR023485">
    <property type="entry name" value="Ptyr_pPase"/>
</dbReference>
<proteinExistence type="predicted"/>
<dbReference type="InterPro" id="IPR036196">
    <property type="entry name" value="Ptyr_pPase_sf"/>
</dbReference>
<reference evidence="2" key="1">
    <citation type="submission" date="2021-01" db="EMBL/GenBank/DDBJ databases">
        <title>Whole genome shotgun sequence of Demequina activiva NBRC 110675.</title>
        <authorList>
            <person name="Komaki H."/>
            <person name="Tamura T."/>
        </authorList>
    </citation>
    <scope>NUCLEOTIDE SEQUENCE</scope>
    <source>
        <strain evidence="2">NBRC 110675</strain>
    </source>
</reference>
<evidence type="ECO:0000259" key="1">
    <source>
        <dbReference type="SMART" id="SM00226"/>
    </source>
</evidence>